<dbReference type="RefSeq" id="XP_033662946.1">
    <property type="nucleotide sequence ID" value="XM_033813933.1"/>
</dbReference>
<accession>A0A6A6C4H6</accession>
<dbReference type="Proteomes" id="UP000799537">
    <property type="component" value="Unassembled WGS sequence"/>
</dbReference>
<feature type="compositionally biased region" description="Polar residues" evidence="1">
    <location>
        <begin position="70"/>
        <end position="128"/>
    </location>
</feature>
<dbReference type="OrthoDB" id="5420940at2759"/>
<dbReference type="AlphaFoldDB" id="A0A6A6C4H6"/>
<reference evidence="2" key="1">
    <citation type="journal article" date="2020" name="Stud. Mycol.">
        <title>101 Dothideomycetes genomes: a test case for predicting lifestyles and emergence of pathogens.</title>
        <authorList>
            <person name="Haridas S."/>
            <person name="Albert R."/>
            <person name="Binder M."/>
            <person name="Bloem J."/>
            <person name="Labutti K."/>
            <person name="Salamov A."/>
            <person name="Andreopoulos B."/>
            <person name="Baker S."/>
            <person name="Barry K."/>
            <person name="Bills G."/>
            <person name="Bluhm B."/>
            <person name="Cannon C."/>
            <person name="Castanera R."/>
            <person name="Culley D."/>
            <person name="Daum C."/>
            <person name="Ezra D."/>
            <person name="Gonzalez J."/>
            <person name="Henrissat B."/>
            <person name="Kuo A."/>
            <person name="Liang C."/>
            <person name="Lipzen A."/>
            <person name="Lutzoni F."/>
            <person name="Magnuson J."/>
            <person name="Mondo S."/>
            <person name="Nolan M."/>
            <person name="Ohm R."/>
            <person name="Pangilinan J."/>
            <person name="Park H.-J."/>
            <person name="Ramirez L."/>
            <person name="Alfaro M."/>
            <person name="Sun H."/>
            <person name="Tritt A."/>
            <person name="Yoshinaga Y."/>
            <person name="Zwiers L.-H."/>
            <person name="Turgeon B."/>
            <person name="Goodwin S."/>
            <person name="Spatafora J."/>
            <person name="Crous P."/>
            <person name="Grigoriev I."/>
        </authorList>
    </citation>
    <scope>NUCLEOTIDE SEQUENCE</scope>
    <source>
        <strain evidence="2">ATCC 36951</strain>
    </source>
</reference>
<feature type="region of interest" description="Disordered" evidence="1">
    <location>
        <begin position="1"/>
        <end position="135"/>
    </location>
</feature>
<gene>
    <name evidence="2" type="ORF">M409DRAFT_58513</name>
</gene>
<dbReference type="GeneID" id="54567205"/>
<name>A0A6A6C4H6_ZASCE</name>
<organism evidence="2 3">
    <name type="scientific">Zasmidium cellare ATCC 36951</name>
    <dbReference type="NCBI Taxonomy" id="1080233"/>
    <lineage>
        <taxon>Eukaryota</taxon>
        <taxon>Fungi</taxon>
        <taxon>Dikarya</taxon>
        <taxon>Ascomycota</taxon>
        <taxon>Pezizomycotina</taxon>
        <taxon>Dothideomycetes</taxon>
        <taxon>Dothideomycetidae</taxon>
        <taxon>Mycosphaerellales</taxon>
        <taxon>Mycosphaerellaceae</taxon>
        <taxon>Zasmidium</taxon>
    </lineage>
</organism>
<sequence>MASKKSLQPYISLPLPKSLKDASKPQTKEERLRTILSNLEAHHNTVRNRLIAQAKAKHMALEEQREQEDLQPSTKSPTQEPQHPSIPSNQQSLDHLYQTLSTPYTPGTGDLSTSTTNPLPQPSPSLRQATPPPEIAIAKETLDQIELYEQHARPTREYYERALRRLREGRRESVGGAGGERPGGPVRTASAGSGRSNVASPGDGKGVGMGRR</sequence>
<proteinExistence type="predicted"/>
<evidence type="ECO:0000256" key="1">
    <source>
        <dbReference type="SAM" id="MobiDB-lite"/>
    </source>
</evidence>
<feature type="region of interest" description="Disordered" evidence="1">
    <location>
        <begin position="169"/>
        <end position="212"/>
    </location>
</feature>
<keyword evidence="3" id="KW-1185">Reference proteome</keyword>
<dbReference type="EMBL" id="ML993615">
    <property type="protein sequence ID" value="KAF2162057.1"/>
    <property type="molecule type" value="Genomic_DNA"/>
</dbReference>
<protein>
    <submittedName>
        <fullName evidence="2">Uncharacterized protein</fullName>
    </submittedName>
</protein>
<evidence type="ECO:0000313" key="2">
    <source>
        <dbReference type="EMBL" id="KAF2162057.1"/>
    </source>
</evidence>
<feature type="compositionally biased region" description="Basic and acidic residues" evidence="1">
    <location>
        <begin position="59"/>
        <end position="68"/>
    </location>
</feature>
<evidence type="ECO:0000313" key="3">
    <source>
        <dbReference type="Proteomes" id="UP000799537"/>
    </source>
</evidence>
<feature type="compositionally biased region" description="Basic and acidic residues" evidence="1">
    <location>
        <begin position="18"/>
        <end position="33"/>
    </location>
</feature>
<feature type="compositionally biased region" description="Polar residues" evidence="1">
    <location>
        <begin position="190"/>
        <end position="199"/>
    </location>
</feature>
<feature type="compositionally biased region" description="Gly residues" evidence="1">
    <location>
        <begin position="203"/>
        <end position="212"/>
    </location>
</feature>